<accession>A0A3B0TYM2</accession>
<gene>
    <name evidence="2" type="ORF">MNBD_ALPHA12-1606</name>
</gene>
<dbReference type="InterPro" id="IPR056490">
    <property type="entry name" value="Rcc01698_C"/>
</dbReference>
<organism evidence="2">
    <name type="scientific">hydrothermal vent metagenome</name>
    <dbReference type="NCBI Taxonomy" id="652676"/>
    <lineage>
        <taxon>unclassified sequences</taxon>
        <taxon>metagenomes</taxon>
        <taxon>ecological metagenomes</taxon>
    </lineage>
</organism>
<dbReference type="Pfam" id="PF23666">
    <property type="entry name" value="Rcc01698_C"/>
    <property type="match status" value="1"/>
</dbReference>
<feature type="non-terminal residue" evidence="2">
    <location>
        <position position="1"/>
    </location>
</feature>
<feature type="domain" description="Rcc01698-like C-terminal" evidence="1">
    <location>
        <begin position="138"/>
        <end position="237"/>
    </location>
</feature>
<dbReference type="EMBL" id="UOEO01000187">
    <property type="protein sequence ID" value="VAW21850.1"/>
    <property type="molecule type" value="Genomic_DNA"/>
</dbReference>
<name>A0A3B0TYM2_9ZZZZ</name>
<proteinExistence type="predicted"/>
<reference evidence="2" key="1">
    <citation type="submission" date="2018-06" db="EMBL/GenBank/DDBJ databases">
        <authorList>
            <person name="Zhirakovskaya E."/>
        </authorList>
    </citation>
    <scope>NUCLEOTIDE SEQUENCE</scope>
</reference>
<sequence>RLAAQNILDQYQLRDQLELDLPLSYRALEVGDLIDIGGQKDGPFRINDIRAGAVLKISARVQYPKRFLSFRADQITLAAAAPQISSVPAIVAAQLPGGGGDREATNLVIGAFARPWPGEVTINDDISGALTARMKSSAIIGELTKTLPPASSCLWDKANRIELSLYDGHLSSASELETLNGANRIAVLADDGVWEVIGFEQAQLISQNSYRLSLLLRGLNNSSPPAPAASAVGNPVVVLSSALVSIAVKNDQLDTSLALRAYAGSSDLVGQPFSVQLSRGPAIPLAPAHLKAALVSGSNDISIGWTRRSRIGGNDWGGVEIALDFTPESYLVSIFNGSAIVRQLESTTPFVTYSQADQNADFGASPPAFDFLVQQVSAVYGPGHGTFGTFVA</sequence>
<evidence type="ECO:0000259" key="1">
    <source>
        <dbReference type="Pfam" id="PF23666"/>
    </source>
</evidence>
<protein>
    <recommendedName>
        <fullName evidence="1">Rcc01698-like C-terminal domain-containing protein</fullName>
    </recommendedName>
</protein>
<evidence type="ECO:0000313" key="2">
    <source>
        <dbReference type="EMBL" id="VAW21850.1"/>
    </source>
</evidence>
<dbReference type="AlphaFoldDB" id="A0A3B0TYM2"/>